<dbReference type="Gramene" id="OE9A062663T1">
    <property type="protein sequence ID" value="OE9A062663C1"/>
    <property type="gene ID" value="OE9A062663"/>
</dbReference>
<sequence>MNWMANEQPSAAKLEGADYFANIDKPIQPDLLSESRRKKRTKKSADNASASGKSAILLTDSSMGQPNVSNDDDDFVDPPPRRQDTPLSEKSPIDEALSAAHNSPDEPHPHMPQWVDISGLKSKRSRHRIHGVGDKGTHVARGSDKTDEPNVDRKGKGKIDPSEDIGTPYSLQPPSFDLGIGYTQPEDVHSEDIQKQVDSIISDVLTATKSVHVEESTSPDGRSELPVKRVSRPARILQSPFVVGEGKLFKHDDHVIVFEHFKGDIEEVDRSTFVSWFQRGLKPKNKYL</sequence>
<keyword evidence="3" id="KW-1185">Reference proteome</keyword>
<dbReference type="Proteomes" id="UP000594638">
    <property type="component" value="Unassembled WGS sequence"/>
</dbReference>
<comment type="caution">
    <text evidence="2">The sequence shown here is derived from an EMBL/GenBank/DDBJ whole genome shotgun (WGS) entry which is preliminary data.</text>
</comment>
<accession>A0A8S0QXB1</accession>
<name>A0A8S0QXB1_OLEEU</name>
<evidence type="ECO:0000313" key="2">
    <source>
        <dbReference type="EMBL" id="CAA2970423.1"/>
    </source>
</evidence>
<evidence type="ECO:0000313" key="3">
    <source>
        <dbReference type="Proteomes" id="UP000594638"/>
    </source>
</evidence>
<organism evidence="2 3">
    <name type="scientific">Olea europaea subsp. europaea</name>
    <dbReference type="NCBI Taxonomy" id="158383"/>
    <lineage>
        <taxon>Eukaryota</taxon>
        <taxon>Viridiplantae</taxon>
        <taxon>Streptophyta</taxon>
        <taxon>Embryophyta</taxon>
        <taxon>Tracheophyta</taxon>
        <taxon>Spermatophyta</taxon>
        <taxon>Magnoliopsida</taxon>
        <taxon>eudicotyledons</taxon>
        <taxon>Gunneridae</taxon>
        <taxon>Pentapetalae</taxon>
        <taxon>asterids</taxon>
        <taxon>lamiids</taxon>
        <taxon>Lamiales</taxon>
        <taxon>Oleaceae</taxon>
        <taxon>Oleeae</taxon>
        <taxon>Olea</taxon>
    </lineage>
</organism>
<dbReference type="EMBL" id="CACTIH010001973">
    <property type="protein sequence ID" value="CAA2970423.1"/>
    <property type="molecule type" value="Genomic_DNA"/>
</dbReference>
<feature type="compositionally biased region" description="Basic and acidic residues" evidence="1">
    <location>
        <begin position="131"/>
        <end position="161"/>
    </location>
</feature>
<evidence type="ECO:0000256" key="1">
    <source>
        <dbReference type="SAM" id="MobiDB-lite"/>
    </source>
</evidence>
<feature type="compositionally biased region" description="Basic residues" evidence="1">
    <location>
        <begin position="121"/>
        <end position="130"/>
    </location>
</feature>
<reference evidence="2 3" key="1">
    <citation type="submission" date="2019-12" db="EMBL/GenBank/DDBJ databases">
        <authorList>
            <person name="Alioto T."/>
            <person name="Alioto T."/>
            <person name="Gomez Garrido J."/>
        </authorList>
    </citation>
    <scope>NUCLEOTIDE SEQUENCE [LARGE SCALE GENOMIC DNA]</scope>
</reference>
<dbReference type="AlphaFoldDB" id="A0A8S0QXB1"/>
<dbReference type="OrthoDB" id="444540at2759"/>
<protein>
    <submittedName>
        <fullName evidence="2">Uncharacterized protein</fullName>
    </submittedName>
</protein>
<proteinExistence type="predicted"/>
<gene>
    <name evidence="2" type="ORF">OLEA9_A062663</name>
</gene>
<feature type="region of interest" description="Disordered" evidence="1">
    <location>
        <begin position="25"/>
        <end position="169"/>
    </location>
</feature>